<accession>A0ABD0JRK1</accession>
<evidence type="ECO:0000313" key="2">
    <source>
        <dbReference type="Proteomes" id="UP001519460"/>
    </source>
</evidence>
<evidence type="ECO:0000313" key="1">
    <source>
        <dbReference type="EMBL" id="KAK7477468.1"/>
    </source>
</evidence>
<dbReference type="EMBL" id="JACVVK020000349">
    <property type="protein sequence ID" value="KAK7477468.1"/>
    <property type="molecule type" value="Genomic_DNA"/>
</dbReference>
<reference evidence="1 2" key="1">
    <citation type="journal article" date="2023" name="Sci. Data">
        <title>Genome assembly of the Korean intertidal mud-creeper Batillaria attramentaria.</title>
        <authorList>
            <person name="Patra A.K."/>
            <person name="Ho P.T."/>
            <person name="Jun S."/>
            <person name="Lee S.J."/>
            <person name="Kim Y."/>
            <person name="Won Y.J."/>
        </authorList>
    </citation>
    <scope>NUCLEOTIDE SEQUENCE [LARGE SCALE GENOMIC DNA]</scope>
    <source>
        <strain evidence="1">Wonlab-2016</strain>
    </source>
</reference>
<dbReference type="Proteomes" id="UP001519460">
    <property type="component" value="Unassembled WGS sequence"/>
</dbReference>
<name>A0ABD0JRK1_9CAEN</name>
<comment type="caution">
    <text evidence="1">The sequence shown here is derived from an EMBL/GenBank/DDBJ whole genome shotgun (WGS) entry which is preliminary data.</text>
</comment>
<keyword evidence="2" id="KW-1185">Reference proteome</keyword>
<dbReference type="AlphaFoldDB" id="A0ABD0JRK1"/>
<protein>
    <submittedName>
        <fullName evidence="1">Uncharacterized protein</fullName>
    </submittedName>
</protein>
<organism evidence="1 2">
    <name type="scientific">Batillaria attramentaria</name>
    <dbReference type="NCBI Taxonomy" id="370345"/>
    <lineage>
        <taxon>Eukaryota</taxon>
        <taxon>Metazoa</taxon>
        <taxon>Spiralia</taxon>
        <taxon>Lophotrochozoa</taxon>
        <taxon>Mollusca</taxon>
        <taxon>Gastropoda</taxon>
        <taxon>Caenogastropoda</taxon>
        <taxon>Sorbeoconcha</taxon>
        <taxon>Cerithioidea</taxon>
        <taxon>Batillariidae</taxon>
        <taxon>Batillaria</taxon>
    </lineage>
</organism>
<gene>
    <name evidence="1" type="ORF">BaRGS_00031292</name>
</gene>
<sequence>MVVLESLAGTGHKLIRLRPKVGEKLEEIAMDPYVFGVHIIVQLILLFKQSSAWESEIWPLCDQLHGSTKGTPY</sequence>
<proteinExistence type="predicted"/>